<dbReference type="OrthoDB" id="9799912at2"/>
<dbReference type="GO" id="GO:0110001">
    <property type="term" value="C:toxin-antitoxin complex"/>
    <property type="evidence" value="ECO:0007669"/>
    <property type="project" value="InterPro"/>
</dbReference>
<organism evidence="1 2">
    <name type="scientific">Riemerella columbipharyngis</name>
    <dbReference type="NCBI Taxonomy" id="1071918"/>
    <lineage>
        <taxon>Bacteria</taxon>
        <taxon>Pseudomonadati</taxon>
        <taxon>Bacteroidota</taxon>
        <taxon>Flavobacteriia</taxon>
        <taxon>Flavobacteriales</taxon>
        <taxon>Weeksellaceae</taxon>
        <taxon>Riemerella</taxon>
    </lineage>
</organism>
<evidence type="ECO:0000313" key="1">
    <source>
        <dbReference type="EMBL" id="SDE15198.1"/>
    </source>
</evidence>
<dbReference type="GO" id="GO:0004519">
    <property type="term" value="F:endonuclease activity"/>
    <property type="evidence" value="ECO:0007669"/>
    <property type="project" value="InterPro"/>
</dbReference>
<dbReference type="Proteomes" id="UP000198517">
    <property type="component" value="Unassembled WGS sequence"/>
</dbReference>
<name>A0A1G7AJW4_9FLAO</name>
<dbReference type="AlphaFoldDB" id="A0A1G7AJW4"/>
<sequence>MVIISKAPINEYLQKYPAHREELLRWYGVVKTADWSNFADIRKTFNSVDGVGDGLYVFNVKGNHCRVVARIIFSVRTVFIKFVGTHKEYDKLNMREL</sequence>
<dbReference type="RefSeq" id="WP_092736060.1">
    <property type="nucleotide sequence ID" value="NZ_FNAS01000004.1"/>
</dbReference>
<dbReference type="GO" id="GO:0003723">
    <property type="term" value="F:RNA binding"/>
    <property type="evidence" value="ECO:0007669"/>
    <property type="project" value="InterPro"/>
</dbReference>
<reference evidence="1 2" key="1">
    <citation type="submission" date="2016-10" db="EMBL/GenBank/DDBJ databases">
        <authorList>
            <person name="de Groot N.N."/>
        </authorList>
    </citation>
    <scope>NUCLEOTIDE SEQUENCE [LARGE SCALE GENOMIC DNA]</scope>
    <source>
        <strain evidence="1 2">DSM 24015</strain>
    </source>
</reference>
<evidence type="ECO:0000313" key="2">
    <source>
        <dbReference type="Proteomes" id="UP000198517"/>
    </source>
</evidence>
<dbReference type="EMBL" id="FNAS01000004">
    <property type="protein sequence ID" value="SDE15198.1"/>
    <property type="molecule type" value="Genomic_DNA"/>
</dbReference>
<gene>
    <name evidence="1" type="ORF">SAMN05421544_1044</name>
</gene>
<dbReference type="Pfam" id="PF09907">
    <property type="entry name" value="HigB_toxin"/>
    <property type="match status" value="1"/>
</dbReference>
<keyword evidence="2" id="KW-1185">Reference proteome</keyword>
<proteinExistence type="predicted"/>
<dbReference type="InterPro" id="IPR018669">
    <property type="entry name" value="Toxin_HigB"/>
</dbReference>
<dbReference type="STRING" id="1071918.SAMN05421544_1044"/>
<protein>
    <submittedName>
        <fullName evidence="1">mRNA interferase HigB</fullName>
    </submittedName>
</protein>
<accession>A0A1G7AJW4</accession>